<dbReference type="EMBL" id="JASPKZ010009805">
    <property type="protein sequence ID" value="KAJ9576182.1"/>
    <property type="molecule type" value="Genomic_DNA"/>
</dbReference>
<dbReference type="InterPro" id="IPR036188">
    <property type="entry name" value="FAD/NAD-bd_sf"/>
</dbReference>
<dbReference type="GO" id="GO:0050660">
    <property type="term" value="F:flavin adenine dinucleotide binding"/>
    <property type="evidence" value="ECO:0007669"/>
    <property type="project" value="InterPro"/>
</dbReference>
<evidence type="ECO:0000259" key="2">
    <source>
        <dbReference type="PROSITE" id="PS00624"/>
    </source>
</evidence>
<comment type="caution">
    <text evidence="3">The sequence shown here is derived from an EMBL/GenBank/DDBJ whole genome shotgun (WGS) entry which is preliminary data.</text>
</comment>
<dbReference type="Gene3D" id="3.50.50.60">
    <property type="entry name" value="FAD/NAD(P)-binding domain"/>
    <property type="match status" value="2"/>
</dbReference>
<keyword evidence="4" id="KW-1185">Reference proteome</keyword>
<dbReference type="Pfam" id="PF05199">
    <property type="entry name" value="GMC_oxred_C"/>
    <property type="match status" value="1"/>
</dbReference>
<evidence type="ECO:0000256" key="1">
    <source>
        <dbReference type="ARBA" id="ARBA00010790"/>
    </source>
</evidence>
<organism evidence="3 4">
    <name type="scientific">Diploptera punctata</name>
    <name type="common">Pacific beetle cockroach</name>
    <dbReference type="NCBI Taxonomy" id="6984"/>
    <lineage>
        <taxon>Eukaryota</taxon>
        <taxon>Metazoa</taxon>
        <taxon>Ecdysozoa</taxon>
        <taxon>Arthropoda</taxon>
        <taxon>Hexapoda</taxon>
        <taxon>Insecta</taxon>
        <taxon>Pterygota</taxon>
        <taxon>Neoptera</taxon>
        <taxon>Polyneoptera</taxon>
        <taxon>Dictyoptera</taxon>
        <taxon>Blattodea</taxon>
        <taxon>Blaberoidea</taxon>
        <taxon>Blaberidae</taxon>
        <taxon>Diplopterinae</taxon>
        <taxon>Diploptera</taxon>
    </lineage>
</organism>
<dbReference type="InterPro" id="IPR012132">
    <property type="entry name" value="GMC_OxRdtase"/>
</dbReference>
<dbReference type="Proteomes" id="UP001233999">
    <property type="component" value="Unassembled WGS sequence"/>
</dbReference>
<comment type="similarity">
    <text evidence="1">Belongs to the GMC oxidoreductase family.</text>
</comment>
<proteinExistence type="inferred from homology"/>
<dbReference type="SUPFAM" id="SSF51905">
    <property type="entry name" value="FAD/NAD(P)-binding domain"/>
    <property type="match status" value="1"/>
</dbReference>
<accession>A0AAD7Z9Q3</accession>
<dbReference type="PROSITE" id="PS00624">
    <property type="entry name" value="GMC_OXRED_2"/>
    <property type="match status" value="1"/>
</dbReference>
<evidence type="ECO:0000313" key="3">
    <source>
        <dbReference type="EMBL" id="KAJ9576182.1"/>
    </source>
</evidence>
<evidence type="ECO:0000313" key="4">
    <source>
        <dbReference type="Proteomes" id="UP001233999"/>
    </source>
</evidence>
<name>A0AAD7Z9Q3_DIPPU</name>
<reference evidence="3" key="2">
    <citation type="submission" date="2023-05" db="EMBL/GenBank/DDBJ databases">
        <authorList>
            <person name="Fouks B."/>
        </authorList>
    </citation>
    <scope>NUCLEOTIDE SEQUENCE</scope>
    <source>
        <strain evidence="3">Stay&amp;Tobe</strain>
        <tissue evidence="3">Testes</tissue>
    </source>
</reference>
<dbReference type="AlphaFoldDB" id="A0AAD7Z9Q3"/>
<reference evidence="3" key="1">
    <citation type="journal article" date="2023" name="IScience">
        <title>Live-bearing cockroach genome reveals convergent evolutionary mechanisms linked to viviparity in insects and beyond.</title>
        <authorList>
            <person name="Fouks B."/>
            <person name="Harrison M.C."/>
            <person name="Mikhailova A.A."/>
            <person name="Marchal E."/>
            <person name="English S."/>
            <person name="Carruthers M."/>
            <person name="Jennings E.C."/>
            <person name="Chiamaka E.L."/>
            <person name="Frigard R.A."/>
            <person name="Pippel M."/>
            <person name="Attardo G.M."/>
            <person name="Benoit J.B."/>
            <person name="Bornberg-Bauer E."/>
            <person name="Tobe S.S."/>
        </authorList>
    </citation>
    <scope>NUCLEOTIDE SEQUENCE</scope>
    <source>
        <strain evidence="3">Stay&amp;Tobe</strain>
    </source>
</reference>
<dbReference type="Pfam" id="PF00732">
    <property type="entry name" value="GMC_oxred_N"/>
    <property type="match status" value="1"/>
</dbReference>
<dbReference type="GO" id="GO:0016614">
    <property type="term" value="F:oxidoreductase activity, acting on CH-OH group of donors"/>
    <property type="evidence" value="ECO:0007669"/>
    <property type="project" value="InterPro"/>
</dbReference>
<dbReference type="PANTHER" id="PTHR11552">
    <property type="entry name" value="GLUCOSE-METHANOL-CHOLINE GMC OXIDOREDUCTASE"/>
    <property type="match status" value="1"/>
</dbReference>
<gene>
    <name evidence="3" type="ORF">L9F63_006915</name>
</gene>
<sequence length="395" mass="44020">MDGAEELGFRSRVDLNSNTTIGYTIAQANNRDGARLSLNKAYIRPFLERNNLFINMYSQVTRILIDKDTKKVTGVEYIQDGKNKTVNVRKEVIVSAGAIQSPQLLLLSGIGPEEDLKEFDIETVVDSPRVGKNLMNHVSYSVPFIVRNTSHTKQLSIGTVKEYLITRDGPLSSTGLSQVTGLVRTKYADPNEDNLQDLQMFFEGYLANCSETGYFREQVTTGELRYVTFTPTLLVPESRGTITLKSKDPLSYPLINLNYLSYPHEVDTLVEGIRMAINLSRTDALKPYQLELDTTPVKGCEDLEFGSDDYWRCAIRYNTNGENHQAGTCVMGPDPQTSVVDPTLKVHGVEGLRVIDASIMPNVTRGNLNAPIIMVAEKGSDMIKISWGKHNQTLI</sequence>
<feature type="domain" description="Glucose-methanol-choline oxidoreductase N-terminal" evidence="2">
    <location>
        <begin position="97"/>
        <end position="111"/>
    </location>
</feature>
<dbReference type="Gene3D" id="3.30.410.40">
    <property type="match status" value="1"/>
</dbReference>
<dbReference type="InterPro" id="IPR007867">
    <property type="entry name" value="GMC_OxRtase_C"/>
</dbReference>
<protein>
    <recommendedName>
        <fullName evidence="2">Glucose-methanol-choline oxidoreductase N-terminal domain-containing protein</fullName>
    </recommendedName>
</protein>
<dbReference type="SUPFAM" id="SSF54373">
    <property type="entry name" value="FAD-linked reductases, C-terminal domain"/>
    <property type="match status" value="1"/>
</dbReference>
<dbReference type="InterPro" id="IPR000172">
    <property type="entry name" value="GMC_OxRdtase_N"/>
</dbReference>
<dbReference type="PANTHER" id="PTHR11552:SF217">
    <property type="entry name" value="GLUCOSE DEHYDROGENASE [FAD, QUINONE]"/>
    <property type="match status" value="1"/>
</dbReference>